<name>A0A544SL72_9BACI</name>
<organism evidence="4 5">
    <name type="scientific">Psychrobacillus soli</name>
    <dbReference type="NCBI Taxonomy" id="1543965"/>
    <lineage>
        <taxon>Bacteria</taxon>
        <taxon>Bacillati</taxon>
        <taxon>Bacillota</taxon>
        <taxon>Bacilli</taxon>
        <taxon>Bacillales</taxon>
        <taxon>Bacillaceae</taxon>
        <taxon>Psychrobacillus</taxon>
    </lineage>
</organism>
<keyword evidence="1 4" id="KW-0808">Transferase</keyword>
<dbReference type="PANTHER" id="PTHR11364">
    <property type="entry name" value="THIOSULFATE SULFERTANSFERASE"/>
    <property type="match status" value="1"/>
</dbReference>
<dbReference type="EMBL" id="VDGG01000066">
    <property type="protein sequence ID" value="TQR05957.1"/>
    <property type="molecule type" value="Genomic_DNA"/>
</dbReference>
<dbReference type="CDD" id="cd01448">
    <property type="entry name" value="TST_Repeat_1"/>
    <property type="match status" value="1"/>
</dbReference>
<dbReference type="PANTHER" id="PTHR11364:SF27">
    <property type="entry name" value="SULFURTRANSFERASE"/>
    <property type="match status" value="1"/>
</dbReference>
<feature type="domain" description="Rhodanese" evidence="3">
    <location>
        <begin position="12"/>
        <end position="130"/>
    </location>
</feature>
<dbReference type="Pfam" id="PF00581">
    <property type="entry name" value="Rhodanese"/>
    <property type="match status" value="2"/>
</dbReference>
<dbReference type="InterPro" id="IPR001763">
    <property type="entry name" value="Rhodanese-like_dom"/>
</dbReference>
<sequence>MTNVFINWEKVQPELVRFIDARFDLSNPASGSEMYEAGHLEGAIYWDLEQDLSDMTSVKGRHPMISKEQMTKLCRQAGLQLEDAIVIYDQGASPFALRAYFLLEWAGFTNVHVLREGYEAIKGLFRISQEEPVIPVSDIVPNWKDAIYLDMEDVKKVVAGESAGQLVDARAAFRFKGESEPIDPVAGHIPTAVNFDWEQLKQDGQFLEKEMLAKQLEHVTDQNKPVIAYCGSGVTAAPLYASLKEAGYSDVKLYVGSYSDWIRENEVEQD</sequence>
<dbReference type="Proteomes" id="UP000318937">
    <property type="component" value="Unassembled WGS sequence"/>
</dbReference>
<dbReference type="OrthoDB" id="9770030at2"/>
<evidence type="ECO:0000313" key="4">
    <source>
        <dbReference type="EMBL" id="TQR05957.1"/>
    </source>
</evidence>
<dbReference type="SUPFAM" id="SSF52821">
    <property type="entry name" value="Rhodanese/Cell cycle control phosphatase"/>
    <property type="match status" value="2"/>
</dbReference>
<protein>
    <submittedName>
        <fullName evidence="4">Sulfurtransferase</fullName>
    </submittedName>
</protein>
<keyword evidence="2" id="KW-0677">Repeat</keyword>
<dbReference type="RefSeq" id="WP_142609134.1">
    <property type="nucleotide sequence ID" value="NZ_VDGG01000066.1"/>
</dbReference>
<evidence type="ECO:0000259" key="3">
    <source>
        <dbReference type="PROSITE" id="PS50206"/>
    </source>
</evidence>
<keyword evidence="5" id="KW-1185">Reference proteome</keyword>
<dbReference type="SMART" id="SM00450">
    <property type="entry name" value="RHOD"/>
    <property type="match status" value="2"/>
</dbReference>
<dbReference type="InterPro" id="IPR045078">
    <property type="entry name" value="TST/MPST-like"/>
</dbReference>
<accession>A0A544SL72</accession>
<dbReference type="GO" id="GO:0004792">
    <property type="term" value="F:thiosulfate-cyanide sulfurtransferase activity"/>
    <property type="evidence" value="ECO:0007669"/>
    <property type="project" value="TreeGrafter"/>
</dbReference>
<evidence type="ECO:0000313" key="5">
    <source>
        <dbReference type="Proteomes" id="UP000318937"/>
    </source>
</evidence>
<evidence type="ECO:0000256" key="2">
    <source>
        <dbReference type="ARBA" id="ARBA00022737"/>
    </source>
</evidence>
<dbReference type="PROSITE" id="PS50206">
    <property type="entry name" value="RHODANESE_3"/>
    <property type="match status" value="2"/>
</dbReference>
<dbReference type="CDD" id="cd01449">
    <property type="entry name" value="TST_Repeat_2"/>
    <property type="match status" value="1"/>
</dbReference>
<comment type="caution">
    <text evidence="4">The sequence shown here is derived from an EMBL/GenBank/DDBJ whole genome shotgun (WGS) entry which is preliminary data.</text>
</comment>
<reference evidence="4 5" key="1">
    <citation type="submission" date="2019-05" db="EMBL/GenBank/DDBJ databases">
        <title>Psychrobacillus vulpis sp. nov., a new species isolated from feces of a red fox that inhabits in The Tablas de Daimiel Natural Park, Albacete, Spain.</title>
        <authorList>
            <person name="Rodriguez M."/>
            <person name="Reina J.C."/>
            <person name="Bejar V."/>
            <person name="Llamas I."/>
        </authorList>
    </citation>
    <scope>NUCLEOTIDE SEQUENCE [LARGE SCALE GENOMIC DNA]</scope>
    <source>
        <strain evidence="4 5">NHI-2</strain>
    </source>
</reference>
<evidence type="ECO:0000256" key="1">
    <source>
        <dbReference type="ARBA" id="ARBA00022679"/>
    </source>
</evidence>
<dbReference type="Gene3D" id="3.40.250.10">
    <property type="entry name" value="Rhodanese-like domain"/>
    <property type="match status" value="2"/>
</dbReference>
<dbReference type="InterPro" id="IPR036873">
    <property type="entry name" value="Rhodanese-like_dom_sf"/>
</dbReference>
<feature type="domain" description="Rhodanese" evidence="3">
    <location>
        <begin position="160"/>
        <end position="270"/>
    </location>
</feature>
<gene>
    <name evidence="4" type="ORF">FG383_19355</name>
</gene>
<dbReference type="AlphaFoldDB" id="A0A544SL72"/>
<proteinExistence type="predicted"/>